<protein>
    <submittedName>
        <fullName evidence="9">Phycobilisome rod-core linker polypeptide</fullName>
    </submittedName>
</protein>
<keyword evidence="6" id="KW-0472">Membrane</keyword>
<evidence type="ECO:0000256" key="7">
    <source>
        <dbReference type="PROSITE-ProRule" id="PRU00775"/>
    </source>
</evidence>
<accession>A0A951QT06</accession>
<evidence type="ECO:0000313" key="9">
    <source>
        <dbReference type="EMBL" id="MBW4671161.1"/>
    </source>
</evidence>
<dbReference type="PIRSF" id="PIRSF005898">
    <property type="entry name" value="Phycobilisome_CpeC/CpcI"/>
    <property type="match status" value="1"/>
</dbReference>
<name>A0A951QT06_9CYAN</name>
<evidence type="ECO:0000256" key="4">
    <source>
        <dbReference type="ARBA" id="ARBA00022738"/>
    </source>
</evidence>
<dbReference type="PROSITE" id="PS51445">
    <property type="entry name" value="PBS_LINKER"/>
    <property type="match status" value="1"/>
</dbReference>
<organism evidence="9 10">
    <name type="scientific">Cyanomargarita calcarea GSE-NOS-MK-12-04C</name>
    <dbReference type="NCBI Taxonomy" id="2839659"/>
    <lineage>
        <taxon>Bacteria</taxon>
        <taxon>Bacillati</taxon>
        <taxon>Cyanobacteriota</taxon>
        <taxon>Cyanophyceae</taxon>
        <taxon>Nostocales</taxon>
        <taxon>Cyanomargaritaceae</taxon>
        <taxon>Cyanomargarita</taxon>
    </lineage>
</organism>
<keyword evidence="3" id="KW-0042">Antenna complex</keyword>
<dbReference type="Gene3D" id="1.10.3130.20">
    <property type="entry name" value="Phycobilisome linker domain"/>
    <property type="match status" value="1"/>
</dbReference>
<dbReference type="GO" id="GO:0015979">
    <property type="term" value="P:photosynthesis"/>
    <property type="evidence" value="ECO:0007669"/>
    <property type="project" value="UniProtKB-KW"/>
</dbReference>
<evidence type="ECO:0000313" key="10">
    <source>
        <dbReference type="Proteomes" id="UP000729701"/>
    </source>
</evidence>
<dbReference type="PANTHER" id="PTHR34011">
    <property type="entry name" value="PHYCOBILISOME 32.1 KDA LINKER POLYPEPTIDE, PHYCOCYANIN-ASSOCIATED, ROD 2-RELATED"/>
    <property type="match status" value="1"/>
</dbReference>
<evidence type="ECO:0000256" key="2">
    <source>
        <dbReference type="ARBA" id="ARBA00022531"/>
    </source>
</evidence>
<feature type="domain" description="PBS-linker" evidence="8">
    <location>
        <begin position="11"/>
        <end position="191"/>
    </location>
</feature>
<dbReference type="InterPro" id="IPR038255">
    <property type="entry name" value="PBS_linker_sf"/>
</dbReference>
<dbReference type="GO" id="GO:0030089">
    <property type="term" value="C:phycobilisome"/>
    <property type="evidence" value="ECO:0007669"/>
    <property type="project" value="UniProtKB-UniRule"/>
</dbReference>
<keyword evidence="5" id="KW-0793">Thylakoid</keyword>
<evidence type="ECO:0000256" key="1">
    <source>
        <dbReference type="ARBA" id="ARBA00004308"/>
    </source>
</evidence>
<dbReference type="InterPro" id="IPR001297">
    <property type="entry name" value="PBS_linker_dom"/>
</dbReference>
<sequence>MALPLLQYKPSSQNHRVKSFGKADLNEDTPYIYRLEDVSSPTDIQNIIWAGYRQVFSEHEILSFNRQKNLESQLKNGSITLRDFIRGLAKSEAFYRLVVSVNNNYRLVDICLKRLLGRSAYNKQEEIAWSIVIGTKGFGGFVDALVDSEEYTGSFGENTVPYQRKRMEGRPYNLVTPRYGEDFQEKEGTVQTDWRFTLDKYYSRKSQERRLAEGDPRKYADMAASIKPSGNYAQKMSSFDIDYMSAVPYRGGTNRR</sequence>
<dbReference type="GO" id="GO:0012505">
    <property type="term" value="C:endomembrane system"/>
    <property type="evidence" value="ECO:0007669"/>
    <property type="project" value="UniProtKB-SubCell"/>
</dbReference>
<reference evidence="9" key="1">
    <citation type="submission" date="2021-05" db="EMBL/GenBank/DDBJ databases">
        <authorList>
            <person name="Pietrasiak N."/>
            <person name="Ward R."/>
            <person name="Stajich J.E."/>
            <person name="Kurbessoian T."/>
        </authorList>
    </citation>
    <scope>NUCLEOTIDE SEQUENCE</scope>
    <source>
        <strain evidence="9">GSE-NOS-MK-12-04C</strain>
    </source>
</reference>
<dbReference type="Pfam" id="PF00427">
    <property type="entry name" value="PBS_linker_poly"/>
    <property type="match status" value="1"/>
</dbReference>
<keyword evidence="2" id="KW-0602">Photosynthesis</keyword>
<dbReference type="EMBL" id="JAHHGZ010000040">
    <property type="protein sequence ID" value="MBW4671161.1"/>
    <property type="molecule type" value="Genomic_DNA"/>
</dbReference>
<comment type="similarity">
    <text evidence="7">Belongs to the phycobilisome linker protein family.</text>
</comment>
<dbReference type="InterPro" id="IPR016470">
    <property type="entry name" value="Phycobilisome"/>
</dbReference>
<comment type="subcellular location">
    <subcellularLocation>
        <location evidence="1">Endomembrane system</location>
    </subcellularLocation>
</comment>
<evidence type="ECO:0000256" key="3">
    <source>
        <dbReference type="ARBA" id="ARBA00022549"/>
    </source>
</evidence>
<evidence type="ECO:0000256" key="6">
    <source>
        <dbReference type="ARBA" id="ARBA00023136"/>
    </source>
</evidence>
<reference evidence="9" key="2">
    <citation type="journal article" date="2022" name="Microbiol. Resour. Announc.">
        <title>Metagenome Sequencing to Explore Phylogenomics of Terrestrial Cyanobacteria.</title>
        <authorList>
            <person name="Ward R.D."/>
            <person name="Stajich J.E."/>
            <person name="Johansen J.R."/>
            <person name="Huntemann M."/>
            <person name="Clum A."/>
            <person name="Foster B."/>
            <person name="Foster B."/>
            <person name="Roux S."/>
            <person name="Palaniappan K."/>
            <person name="Varghese N."/>
            <person name="Mukherjee S."/>
            <person name="Reddy T.B.K."/>
            <person name="Daum C."/>
            <person name="Copeland A."/>
            <person name="Chen I.A."/>
            <person name="Ivanova N.N."/>
            <person name="Kyrpides N.C."/>
            <person name="Shapiro N."/>
            <person name="Eloe-Fadrosh E.A."/>
            <person name="Pietrasiak N."/>
        </authorList>
    </citation>
    <scope>NUCLEOTIDE SEQUENCE</scope>
    <source>
        <strain evidence="9">GSE-NOS-MK-12-04C</strain>
    </source>
</reference>
<evidence type="ECO:0000259" key="8">
    <source>
        <dbReference type="PROSITE" id="PS51445"/>
    </source>
</evidence>
<proteinExistence type="inferred from homology"/>
<comment type="caution">
    <text evidence="9">The sequence shown here is derived from an EMBL/GenBank/DDBJ whole genome shotgun (WGS) entry which is preliminary data.</text>
</comment>
<evidence type="ECO:0000256" key="5">
    <source>
        <dbReference type="ARBA" id="ARBA00023078"/>
    </source>
</evidence>
<keyword evidence="4 7" id="KW-0605">Phycobilisome</keyword>
<dbReference type="AlphaFoldDB" id="A0A951QT06"/>
<gene>
    <name evidence="9" type="ORF">KME60_27995</name>
</gene>
<dbReference type="Proteomes" id="UP000729701">
    <property type="component" value="Unassembled WGS sequence"/>
</dbReference>